<dbReference type="SMART" id="SM00431">
    <property type="entry name" value="SCAN"/>
    <property type="match status" value="1"/>
</dbReference>
<feature type="compositionally biased region" description="Polar residues" evidence="8">
    <location>
        <begin position="336"/>
        <end position="349"/>
    </location>
</feature>
<dbReference type="PANTHER" id="PTHR23226">
    <property type="entry name" value="ZINC FINGER AND SCAN DOMAIN-CONTAINING"/>
    <property type="match status" value="1"/>
</dbReference>
<protein>
    <submittedName>
        <fullName evidence="12">Zinc finger and SCAN domain-containing protein 31-like</fullName>
    </submittedName>
</protein>
<name>A0ABM1JLB0_GEKJA</name>
<evidence type="ECO:0000313" key="11">
    <source>
        <dbReference type="Proteomes" id="UP000694871"/>
    </source>
</evidence>
<dbReference type="GeneID" id="107106581"/>
<dbReference type="Gene3D" id="3.30.160.60">
    <property type="entry name" value="Classic Zinc Finger"/>
    <property type="match status" value="4"/>
</dbReference>
<evidence type="ECO:0000256" key="2">
    <source>
        <dbReference type="ARBA" id="ARBA00022723"/>
    </source>
</evidence>
<feature type="domain" description="C2H2-type" evidence="9">
    <location>
        <begin position="436"/>
        <end position="463"/>
    </location>
</feature>
<accession>A0ABM1JLB0</accession>
<dbReference type="InterPro" id="IPR013087">
    <property type="entry name" value="Znf_C2H2_type"/>
</dbReference>
<dbReference type="PROSITE" id="PS00028">
    <property type="entry name" value="ZINC_FINGER_C2H2_1"/>
    <property type="match status" value="4"/>
</dbReference>
<gene>
    <name evidence="12" type="primary">LOC107106581</name>
</gene>
<sequence>MVHPESMKEQPRWRAWREGREEPHWEAQWQDFLGRLDPPQAGWGKKHGPWEDTKAFLASFEQVAQACQWPRGEWVVRLLPALSGEAQQAFESLEAGDREDYGKVKVAIMRWEANRMETLRQHFRQFRSREVEDPRRIYSQLQELCCRWLRPERHSKEQILELLILEQFLAILPPELQSWIRAGEPETCAQAVALVEDFLLSQQEAEAEKWQVSPMNVKEAGVAVRVIEQSPTELGPRTMFWQVLQEDRENVDSLEKEDVMCIQFPEERERRTGRGSGGGKGIPLKGKNSPCGESEPEDTVLDLTNELATTPEIQEQRDKFKNLAGRKLVKGRDESSTFTGIRTAPSSKTTLHEGPNLPLASEYGRRCRYKSGLVMIHAGEDSYECPVWEEEFQQNPYLRNKPRSHPGTGFSDGWRNVHQGEALLRHPATYPVENGYECSECGKSLSCRRTLKAHKRIHTGERPYECSYCGKFFSHSMNLKRHQKLHTGESLYECPECGKNFYRRDKFIEHQRIHTGEKPYGCLQCGKSFSHRGTLVSHQRIHIGR</sequence>
<dbReference type="SUPFAM" id="SSF47353">
    <property type="entry name" value="Retrovirus capsid dimerization domain-like"/>
    <property type="match status" value="1"/>
</dbReference>
<feature type="region of interest" description="Disordered" evidence="8">
    <location>
        <begin position="334"/>
        <end position="356"/>
    </location>
</feature>
<dbReference type="InterPro" id="IPR036236">
    <property type="entry name" value="Znf_C2H2_sf"/>
</dbReference>
<dbReference type="SUPFAM" id="SSF57667">
    <property type="entry name" value="beta-beta-alpha zinc fingers"/>
    <property type="match status" value="2"/>
</dbReference>
<dbReference type="CDD" id="cd07936">
    <property type="entry name" value="SCAN"/>
    <property type="match status" value="1"/>
</dbReference>
<dbReference type="Pfam" id="PF02023">
    <property type="entry name" value="SCAN"/>
    <property type="match status" value="1"/>
</dbReference>
<comment type="subcellular location">
    <subcellularLocation>
        <location evidence="1">Nucleus</location>
    </subcellularLocation>
</comment>
<evidence type="ECO:0000256" key="3">
    <source>
        <dbReference type="ARBA" id="ARBA00022737"/>
    </source>
</evidence>
<keyword evidence="3" id="KW-0677">Repeat</keyword>
<dbReference type="PROSITE" id="PS50804">
    <property type="entry name" value="SCAN_BOX"/>
    <property type="match status" value="1"/>
</dbReference>
<keyword evidence="11" id="KW-1185">Reference proteome</keyword>
<evidence type="ECO:0000256" key="7">
    <source>
        <dbReference type="PROSITE-ProRule" id="PRU00042"/>
    </source>
</evidence>
<dbReference type="InterPro" id="IPR003309">
    <property type="entry name" value="SCAN_dom"/>
</dbReference>
<dbReference type="PROSITE" id="PS50157">
    <property type="entry name" value="ZINC_FINGER_C2H2_2"/>
    <property type="match status" value="4"/>
</dbReference>
<feature type="domain" description="C2H2-type" evidence="9">
    <location>
        <begin position="492"/>
        <end position="519"/>
    </location>
</feature>
<evidence type="ECO:0000313" key="12">
    <source>
        <dbReference type="RefSeq" id="XP_015262247.1"/>
    </source>
</evidence>
<feature type="domain" description="C2H2-type" evidence="9">
    <location>
        <begin position="464"/>
        <end position="491"/>
    </location>
</feature>
<evidence type="ECO:0000259" key="9">
    <source>
        <dbReference type="PROSITE" id="PS50157"/>
    </source>
</evidence>
<dbReference type="Gene3D" id="1.10.4020.10">
    <property type="entry name" value="DNA breaking-rejoining enzymes"/>
    <property type="match status" value="1"/>
</dbReference>
<feature type="domain" description="SCAN box" evidence="10">
    <location>
        <begin position="120"/>
        <end position="198"/>
    </location>
</feature>
<evidence type="ECO:0000256" key="8">
    <source>
        <dbReference type="SAM" id="MobiDB-lite"/>
    </source>
</evidence>
<keyword evidence="4 7" id="KW-0863">Zinc-finger</keyword>
<dbReference type="Pfam" id="PF00096">
    <property type="entry name" value="zf-C2H2"/>
    <property type="match status" value="3"/>
</dbReference>
<keyword evidence="6" id="KW-0539">Nucleus</keyword>
<dbReference type="PANTHER" id="PTHR23226:SF416">
    <property type="entry name" value="FI01424P"/>
    <property type="match status" value="1"/>
</dbReference>
<keyword evidence="5" id="KW-0862">Zinc</keyword>
<dbReference type="SMART" id="SM00355">
    <property type="entry name" value="ZnF_C2H2"/>
    <property type="match status" value="4"/>
</dbReference>
<reference evidence="12" key="1">
    <citation type="submission" date="2025-08" db="UniProtKB">
        <authorList>
            <consortium name="RefSeq"/>
        </authorList>
    </citation>
    <scope>IDENTIFICATION</scope>
</reference>
<dbReference type="Proteomes" id="UP000694871">
    <property type="component" value="Unplaced"/>
</dbReference>
<proteinExistence type="predicted"/>
<evidence type="ECO:0000256" key="1">
    <source>
        <dbReference type="ARBA" id="ARBA00004123"/>
    </source>
</evidence>
<dbReference type="RefSeq" id="XP_015262247.1">
    <property type="nucleotide sequence ID" value="XM_015406761.1"/>
</dbReference>
<evidence type="ECO:0000259" key="10">
    <source>
        <dbReference type="PROSITE" id="PS50804"/>
    </source>
</evidence>
<evidence type="ECO:0000256" key="5">
    <source>
        <dbReference type="ARBA" id="ARBA00022833"/>
    </source>
</evidence>
<keyword evidence="2" id="KW-0479">Metal-binding</keyword>
<organism evidence="11 12">
    <name type="scientific">Gekko japonicus</name>
    <name type="common">Schlegel's Japanese gecko</name>
    <dbReference type="NCBI Taxonomy" id="146911"/>
    <lineage>
        <taxon>Eukaryota</taxon>
        <taxon>Metazoa</taxon>
        <taxon>Chordata</taxon>
        <taxon>Craniata</taxon>
        <taxon>Vertebrata</taxon>
        <taxon>Euteleostomi</taxon>
        <taxon>Lepidosauria</taxon>
        <taxon>Squamata</taxon>
        <taxon>Bifurcata</taxon>
        <taxon>Gekkota</taxon>
        <taxon>Gekkonidae</taxon>
        <taxon>Gekkoninae</taxon>
        <taxon>Gekko</taxon>
    </lineage>
</organism>
<evidence type="ECO:0000256" key="6">
    <source>
        <dbReference type="ARBA" id="ARBA00023242"/>
    </source>
</evidence>
<feature type="domain" description="C2H2-type" evidence="9">
    <location>
        <begin position="520"/>
        <end position="545"/>
    </location>
</feature>
<feature type="region of interest" description="Disordered" evidence="8">
    <location>
        <begin position="269"/>
        <end position="297"/>
    </location>
</feature>
<evidence type="ECO:0000256" key="4">
    <source>
        <dbReference type="ARBA" id="ARBA00022771"/>
    </source>
</evidence>
<dbReference type="InterPro" id="IPR038269">
    <property type="entry name" value="SCAN_sf"/>
</dbReference>